<sequence>MTEWNGRIMTTNTREAANEEWLESLIIELRLQGVNGTRIGDAIASAREFLVDSGAVAEDAFGSPKQYAAELNLPVEPDADQGGRGALVRGAIGMLGMFSVVQAVIPLVYGETLTVIAPVLAIMVVAFIAIACLPRLMPAMARMRKRSVFVTFLLGAALGLVTTVPGVLFVVWAGDRMALSLPALPVFIVGVVCLIAPALWGQLRHSITDDPIVVPGVTPSARSARRTRLFLVVINWLLVPVTVALCAVALLMDSFSR</sequence>
<accession>A0A3A5MEM7</accession>
<keyword evidence="3" id="KW-1185">Reference proteome</keyword>
<feature type="transmembrane region" description="Helical" evidence="1">
    <location>
        <begin position="86"/>
        <end position="109"/>
    </location>
</feature>
<organism evidence="2 3">
    <name type="scientific">Cryobacterium melibiosiphilum</name>
    <dbReference type="NCBI Taxonomy" id="995039"/>
    <lineage>
        <taxon>Bacteria</taxon>
        <taxon>Bacillati</taxon>
        <taxon>Actinomycetota</taxon>
        <taxon>Actinomycetes</taxon>
        <taxon>Micrococcales</taxon>
        <taxon>Microbacteriaceae</taxon>
        <taxon>Cryobacterium</taxon>
    </lineage>
</organism>
<feature type="transmembrane region" description="Helical" evidence="1">
    <location>
        <begin position="179"/>
        <end position="200"/>
    </location>
</feature>
<keyword evidence="1" id="KW-0472">Membrane</keyword>
<feature type="transmembrane region" description="Helical" evidence="1">
    <location>
        <begin position="115"/>
        <end position="136"/>
    </location>
</feature>
<comment type="caution">
    <text evidence="2">The sequence shown here is derived from an EMBL/GenBank/DDBJ whole genome shotgun (WGS) entry which is preliminary data.</text>
</comment>
<gene>
    <name evidence="2" type="ORF">D6T64_12425</name>
</gene>
<evidence type="ECO:0000256" key="1">
    <source>
        <dbReference type="SAM" id="Phobius"/>
    </source>
</evidence>
<evidence type="ECO:0000313" key="3">
    <source>
        <dbReference type="Proteomes" id="UP000272015"/>
    </source>
</evidence>
<name>A0A3A5MEM7_9MICO</name>
<reference evidence="2 3" key="1">
    <citation type="submission" date="2018-09" db="EMBL/GenBank/DDBJ databases">
        <title>Novel species of Cryobacterium.</title>
        <authorList>
            <person name="Liu Q."/>
            <person name="Xin Y.-H."/>
        </authorList>
    </citation>
    <scope>NUCLEOTIDE SEQUENCE [LARGE SCALE GENOMIC DNA]</scope>
    <source>
        <strain evidence="2 3">Hh39</strain>
    </source>
</reference>
<evidence type="ECO:0000313" key="2">
    <source>
        <dbReference type="EMBL" id="RJT87902.1"/>
    </source>
</evidence>
<dbReference type="EMBL" id="QZVS01000086">
    <property type="protein sequence ID" value="RJT87902.1"/>
    <property type="molecule type" value="Genomic_DNA"/>
</dbReference>
<dbReference type="Proteomes" id="UP000272015">
    <property type="component" value="Unassembled WGS sequence"/>
</dbReference>
<dbReference type="AlphaFoldDB" id="A0A3A5MEM7"/>
<keyword evidence="1" id="KW-0812">Transmembrane</keyword>
<proteinExistence type="predicted"/>
<keyword evidence="1" id="KW-1133">Transmembrane helix</keyword>
<feature type="transmembrane region" description="Helical" evidence="1">
    <location>
        <begin position="229"/>
        <end position="252"/>
    </location>
</feature>
<feature type="transmembrane region" description="Helical" evidence="1">
    <location>
        <begin position="148"/>
        <end position="173"/>
    </location>
</feature>
<protein>
    <submittedName>
        <fullName evidence="2">DUF1129 family protein</fullName>
    </submittedName>
</protein>